<dbReference type="RefSeq" id="WP_034721624.1">
    <property type="nucleotide sequence ID" value="NZ_FOIX01000001.1"/>
</dbReference>
<evidence type="ECO:0008006" key="5">
    <source>
        <dbReference type="Google" id="ProtNLM"/>
    </source>
</evidence>
<dbReference type="Proteomes" id="UP000028349">
    <property type="component" value="Unassembled WGS sequence"/>
</dbReference>
<reference evidence="1 3" key="1">
    <citation type="submission" date="2014-07" db="EMBL/GenBank/DDBJ databases">
        <authorList>
            <person name="Pisani N.G."/>
            <person name="Newman J.D."/>
        </authorList>
    </citation>
    <scope>NUCLEOTIDE SEQUENCE [LARGE SCALE GENOMIC DNA]</scope>
    <source>
        <strain evidence="1 3">LMG 24720</strain>
    </source>
</reference>
<dbReference type="EMBL" id="JPEP01000003">
    <property type="protein sequence ID" value="KEY17721.1"/>
    <property type="molecule type" value="Genomic_DNA"/>
</dbReference>
<organism evidence="2 4">
    <name type="scientific">Kaistella antarctica</name>
    <dbReference type="NCBI Taxonomy" id="266748"/>
    <lineage>
        <taxon>Bacteria</taxon>
        <taxon>Pseudomonadati</taxon>
        <taxon>Bacteroidota</taxon>
        <taxon>Flavobacteriia</taxon>
        <taxon>Flavobacteriales</taxon>
        <taxon>Weeksellaceae</taxon>
        <taxon>Chryseobacterium group</taxon>
        <taxon>Kaistella</taxon>
    </lineage>
</organism>
<dbReference type="KEGG" id="cant:NCTC13489_02014"/>
<evidence type="ECO:0000313" key="1">
    <source>
        <dbReference type="EMBL" id="KEY17721.1"/>
    </source>
</evidence>
<keyword evidence="3" id="KW-1185">Reference proteome</keyword>
<evidence type="ECO:0000313" key="4">
    <source>
        <dbReference type="Proteomes" id="UP000270036"/>
    </source>
</evidence>
<evidence type="ECO:0000313" key="3">
    <source>
        <dbReference type="Proteomes" id="UP000028349"/>
    </source>
</evidence>
<dbReference type="AlphaFoldDB" id="A0A448NSL9"/>
<reference evidence="2 4" key="2">
    <citation type="submission" date="2018-12" db="EMBL/GenBank/DDBJ databases">
        <authorList>
            <consortium name="Pathogen Informatics"/>
        </authorList>
    </citation>
    <scope>NUCLEOTIDE SEQUENCE [LARGE SCALE GENOMIC DNA]</scope>
    <source>
        <strain evidence="2 4">NCTC13489</strain>
    </source>
</reference>
<dbReference type="PROSITE" id="PS51257">
    <property type="entry name" value="PROKAR_LIPOPROTEIN"/>
    <property type="match status" value="1"/>
</dbReference>
<protein>
    <recommendedName>
        <fullName evidence="5">Lipoprotein</fullName>
    </recommendedName>
</protein>
<accession>A0A448NSL9</accession>
<dbReference type="EMBL" id="LR134441">
    <property type="protein sequence ID" value="VEI00235.1"/>
    <property type="molecule type" value="Genomic_DNA"/>
</dbReference>
<name>A0A448NSL9_9FLAO</name>
<proteinExistence type="predicted"/>
<dbReference type="Proteomes" id="UP000270036">
    <property type="component" value="Chromosome"/>
</dbReference>
<sequence length="243" mass="28542">MISIKNKFTIVFAQIAFLISCENKPNKNNEISKKEIFSNSVEYLDIKNFEEISHLDSLNKVFNVRLYQEFYPDSTVKMAIVSDDYGIKQYISTDTLSKISIYKTFYKNGKIKDKSLHNDLGFSIGNNYNFKEDGQIDSLNSDKEYPFTFEMLKQKLKKEKNIDANKSKIIDDYFWRTYSIRIGKQNQMDENQNFTIPSWEVIYDNPKDSKSLIFLIYDAKNGKLLKQSVMKKEVEICGNDEYQ</sequence>
<gene>
    <name evidence="1" type="ORF">HY04_14840</name>
    <name evidence="2" type="ORF">NCTC13489_02014</name>
</gene>
<evidence type="ECO:0000313" key="2">
    <source>
        <dbReference type="EMBL" id="VEI00235.1"/>
    </source>
</evidence>